<evidence type="ECO:0000313" key="2">
    <source>
        <dbReference type="EMBL" id="CCA85150.1"/>
    </source>
</evidence>
<name>G3A1P4_9RALS</name>
<evidence type="ECO:0000256" key="1">
    <source>
        <dbReference type="SAM" id="MobiDB-lite"/>
    </source>
</evidence>
<organism evidence="2">
    <name type="scientific">Ralstonia syzygii R24</name>
    <dbReference type="NCBI Taxonomy" id="907261"/>
    <lineage>
        <taxon>Bacteria</taxon>
        <taxon>Pseudomonadati</taxon>
        <taxon>Pseudomonadota</taxon>
        <taxon>Betaproteobacteria</taxon>
        <taxon>Burkholderiales</taxon>
        <taxon>Burkholderiaceae</taxon>
        <taxon>Ralstonia</taxon>
        <taxon>Ralstonia solanacearum species complex</taxon>
    </lineage>
</organism>
<gene>
    <name evidence="2" type="ORF">RALSY_11151</name>
</gene>
<dbReference type="AlphaFoldDB" id="G3A1P4"/>
<protein>
    <submittedName>
        <fullName evidence="2">Uncharacterized protein</fullName>
    </submittedName>
</protein>
<dbReference type="EMBL" id="FR854086">
    <property type="protein sequence ID" value="CCA85150.1"/>
    <property type="molecule type" value="Genomic_DNA"/>
</dbReference>
<reference evidence="2" key="2">
    <citation type="submission" date="2011-04" db="EMBL/GenBank/DDBJ databases">
        <authorList>
            <person name="Genoscope - CEA"/>
        </authorList>
    </citation>
    <scope>NUCLEOTIDE SEQUENCE</scope>
    <source>
        <strain evidence="2">R24</strain>
    </source>
</reference>
<reference evidence="2" key="1">
    <citation type="journal article" date="2011" name="PLoS ONE">
        <title>Ralstonia syzygii, the Blood Disease Bacterium and some Asian R. solanacearum strains form a single genomic species despite divergent lifestyles.</title>
        <authorList>
            <person name="Remenant B."/>
            <person name="de Cambiaire J.C."/>
            <person name="Cellier G."/>
            <person name="Jacobs J.M."/>
            <person name="Mangenot S."/>
            <person name="Barbe V."/>
            <person name="Lajus A."/>
            <person name="Vallenet D."/>
            <person name="Medigue C."/>
            <person name="Fegan M."/>
            <person name="Allen C."/>
            <person name="Prior P."/>
        </authorList>
    </citation>
    <scope>NUCLEOTIDE SEQUENCE</scope>
    <source>
        <strain evidence="2">R24</strain>
    </source>
</reference>
<feature type="region of interest" description="Disordered" evidence="1">
    <location>
        <begin position="21"/>
        <end position="58"/>
    </location>
</feature>
<accession>G3A1P4</accession>
<sequence length="58" mass="6323">MPFSADVAQMHVSLLSVLYKSRGGRQTAPIPGPTPHERVERRQPKTQQLASGGGRAIR</sequence>
<proteinExistence type="predicted"/>